<evidence type="ECO:0000256" key="1">
    <source>
        <dbReference type="PROSITE-ProRule" id="PRU01282"/>
    </source>
</evidence>
<dbReference type="PANTHER" id="PTHR30041:SF4">
    <property type="entry name" value="ARSENATE REDUCTASE"/>
    <property type="match status" value="1"/>
</dbReference>
<sequence length="115" mass="13270">MEIWHNPKCSKSRAAREALEHTGREVRERRYLEDVPTAAEIESVLDKLGLEPWDITRIDDPLAKELKLRDAERDRTLWVETLATHPSLIQRPIVITDDGRAYVARDPETVQEALS</sequence>
<evidence type="ECO:0000313" key="3">
    <source>
        <dbReference type="Proteomes" id="UP001500665"/>
    </source>
</evidence>
<evidence type="ECO:0000313" key="2">
    <source>
        <dbReference type="EMBL" id="GAA0954114.1"/>
    </source>
</evidence>
<protein>
    <submittedName>
        <fullName evidence="2">Arsenate reductase family protein</fullName>
    </submittedName>
</protein>
<dbReference type="PANTHER" id="PTHR30041">
    <property type="entry name" value="ARSENATE REDUCTASE"/>
    <property type="match status" value="1"/>
</dbReference>
<dbReference type="Gene3D" id="3.40.30.10">
    <property type="entry name" value="Glutaredoxin"/>
    <property type="match status" value="1"/>
</dbReference>
<keyword evidence="3" id="KW-1185">Reference proteome</keyword>
<comment type="similarity">
    <text evidence="1">Belongs to the ArsC family.</text>
</comment>
<dbReference type="Pfam" id="PF03960">
    <property type="entry name" value="ArsC"/>
    <property type="match status" value="1"/>
</dbReference>
<dbReference type="InterPro" id="IPR036249">
    <property type="entry name" value="Thioredoxin-like_sf"/>
</dbReference>
<dbReference type="Proteomes" id="UP001500665">
    <property type="component" value="Unassembled WGS sequence"/>
</dbReference>
<dbReference type="SUPFAM" id="SSF52833">
    <property type="entry name" value="Thioredoxin-like"/>
    <property type="match status" value="1"/>
</dbReference>
<reference evidence="2 3" key="1">
    <citation type="journal article" date="2019" name="Int. J. Syst. Evol. Microbiol.">
        <title>The Global Catalogue of Microorganisms (GCM) 10K type strain sequencing project: providing services to taxonomists for standard genome sequencing and annotation.</title>
        <authorList>
            <consortium name="The Broad Institute Genomics Platform"/>
            <consortium name="The Broad Institute Genome Sequencing Center for Infectious Disease"/>
            <person name="Wu L."/>
            <person name="Ma J."/>
        </authorList>
    </citation>
    <scope>NUCLEOTIDE SEQUENCE [LARGE SCALE GENOMIC DNA]</scope>
    <source>
        <strain evidence="2 3">JCM 10696</strain>
    </source>
</reference>
<proteinExistence type="inferred from homology"/>
<dbReference type="RefSeq" id="WP_344242084.1">
    <property type="nucleotide sequence ID" value="NZ_BAAAHH010000014.1"/>
</dbReference>
<comment type="caution">
    <text evidence="2">The sequence shown here is derived from an EMBL/GenBank/DDBJ whole genome shotgun (WGS) entry which is preliminary data.</text>
</comment>
<dbReference type="EMBL" id="BAAAHH010000014">
    <property type="protein sequence ID" value="GAA0954114.1"/>
    <property type="molecule type" value="Genomic_DNA"/>
</dbReference>
<organism evidence="2 3">
    <name type="scientific">Actinocorallia libanotica</name>
    <dbReference type="NCBI Taxonomy" id="46162"/>
    <lineage>
        <taxon>Bacteria</taxon>
        <taxon>Bacillati</taxon>
        <taxon>Actinomycetota</taxon>
        <taxon>Actinomycetes</taxon>
        <taxon>Streptosporangiales</taxon>
        <taxon>Thermomonosporaceae</taxon>
        <taxon>Actinocorallia</taxon>
    </lineage>
</organism>
<name>A0ABN1RAM9_9ACTN</name>
<accession>A0ABN1RAM9</accession>
<dbReference type="PROSITE" id="PS51353">
    <property type="entry name" value="ARSC"/>
    <property type="match status" value="1"/>
</dbReference>
<dbReference type="InterPro" id="IPR006660">
    <property type="entry name" value="Arsenate_reductase-like"/>
</dbReference>
<gene>
    <name evidence="2" type="ORF">GCM10009550_36970</name>
</gene>